<feature type="compositionally biased region" description="Basic and acidic residues" evidence="4">
    <location>
        <begin position="138"/>
        <end position="154"/>
    </location>
</feature>
<comment type="function">
    <text evidence="3">Required for rescue of stalled ribosomes mediated by trans-translation. Binds to transfer-messenger RNA (tmRNA), required for stable association of tmRNA with ribosomes. tmRNA and SmpB together mimic tRNA shape, replacing the anticodon stem-loop with SmpB. tmRNA is encoded by the ssrA gene; the 2 termini fold to resemble tRNA(Ala) and it encodes a 'tag peptide', a short internal open reading frame. During trans-translation Ala-aminoacylated tmRNA acts like a tRNA, entering the A-site of stalled ribosomes, displacing the stalled mRNA. The ribosome then switches to translate the ORF on the tmRNA; the nascent peptide is terminated with the 'tag peptide' encoded by the tmRNA and targeted for degradation. The ribosome is freed to recommence translation, which seems to be the essential function of trans-translation.</text>
</comment>
<evidence type="ECO:0000256" key="1">
    <source>
        <dbReference type="ARBA" id="ARBA00022490"/>
    </source>
</evidence>
<dbReference type="InterPro" id="IPR000037">
    <property type="entry name" value="SsrA-bd_prot"/>
</dbReference>
<dbReference type="RefSeq" id="WP_344956203.1">
    <property type="nucleotide sequence ID" value="NZ_BAABCX010000001.1"/>
</dbReference>
<reference evidence="6" key="1">
    <citation type="journal article" date="2019" name="Int. J. Syst. Evol. Microbiol.">
        <title>The Global Catalogue of Microorganisms (GCM) 10K type strain sequencing project: providing services to taxonomists for standard genome sequencing and annotation.</title>
        <authorList>
            <consortium name="The Broad Institute Genomics Platform"/>
            <consortium name="The Broad Institute Genome Sequencing Center for Infectious Disease"/>
            <person name="Wu L."/>
            <person name="Ma J."/>
        </authorList>
    </citation>
    <scope>NUCLEOTIDE SEQUENCE [LARGE SCALE GENOMIC DNA]</scope>
    <source>
        <strain evidence="6">JCM 17110</strain>
    </source>
</reference>
<dbReference type="Pfam" id="PF01668">
    <property type="entry name" value="SmpB"/>
    <property type="match status" value="1"/>
</dbReference>
<sequence>MTKNNAKKKPTSSTIALNRKARHEYFVEEKFEAGLELQGWEVKSMRAGKANIGDAYVFLKNGEAYLFGATITPLNVASTHVVCDPQRTRKLLLNRRELDRLAGLTEREGYTLVPLALYWHKSWVKAEIGLVKGKKSHDKREDVKERDWKREKARVMKHSNR</sequence>
<comment type="caution">
    <text evidence="5">The sequence shown here is derived from an EMBL/GenBank/DDBJ whole genome shotgun (WGS) entry which is preliminary data.</text>
</comment>
<dbReference type="PROSITE" id="PS01317">
    <property type="entry name" value="SSRP"/>
    <property type="match status" value="1"/>
</dbReference>
<evidence type="ECO:0000256" key="4">
    <source>
        <dbReference type="SAM" id="MobiDB-lite"/>
    </source>
</evidence>
<keyword evidence="2 3" id="KW-0694">RNA-binding</keyword>
<dbReference type="NCBIfam" id="TIGR00086">
    <property type="entry name" value="smpB"/>
    <property type="match status" value="1"/>
</dbReference>
<gene>
    <name evidence="3 5" type="primary">smpB</name>
    <name evidence="5" type="ORF">GCM10022394_13960</name>
</gene>
<dbReference type="PANTHER" id="PTHR30308:SF2">
    <property type="entry name" value="SSRA-BINDING PROTEIN"/>
    <property type="match status" value="1"/>
</dbReference>
<dbReference type="InterPro" id="IPR023620">
    <property type="entry name" value="SmpB"/>
</dbReference>
<name>A0ABP6VLT5_9GAMM</name>
<accession>A0ABP6VLT5</accession>
<comment type="similarity">
    <text evidence="3">Belongs to the SmpB family.</text>
</comment>
<dbReference type="EMBL" id="BAABCX010000001">
    <property type="protein sequence ID" value="GAA3535569.1"/>
    <property type="molecule type" value="Genomic_DNA"/>
</dbReference>
<dbReference type="NCBIfam" id="NF003843">
    <property type="entry name" value="PRK05422.1"/>
    <property type="match status" value="1"/>
</dbReference>
<dbReference type="CDD" id="cd09294">
    <property type="entry name" value="SmpB"/>
    <property type="match status" value="1"/>
</dbReference>
<evidence type="ECO:0000313" key="5">
    <source>
        <dbReference type="EMBL" id="GAA3535569.1"/>
    </source>
</evidence>
<protein>
    <recommendedName>
        <fullName evidence="3">SsrA-binding protein</fullName>
    </recommendedName>
    <alternativeName>
        <fullName evidence="3">Small protein B</fullName>
    </alternativeName>
</protein>
<comment type="subcellular location">
    <subcellularLocation>
        <location evidence="3">Cytoplasm</location>
    </subcellularLocation>
    <text evidence="3">The tmRNA-SmpB complex associates with stalled 70S ribosomes.</text>
</comment>
<keyword evidence="6" id="KW-1185">Reference proteome</keyword>
<feature type="region of interest" description="Disordered" evidence="4">
    <location>
        <begin position="134"/>
        <end position="161"/>
    </location>
</feature>
<dbReference type="InterPro" id="IPR020081">
    <property type="entry name" value="SsrA-bd_prot_CS"/>
</dbReference>
<dbReference type="SUPFAM" id="SSF74982">
    <property type="entry name" value="Small protein B (SmpB)"/>
    <property type="match status" value="1"/>
</dbReference>
<dbReference type="HAMAP" id="MF_00023">
    <property type="entry name" value="SmpB"/>
    <property type="match status" value="1"/>
</dbReference>
<dbReference type="Gene3D" id="2.40.280.10">
    <property type="match status" value="1"/>
</dbReference>
<organism evidence="5 6">
    <name type="scientific">Zobellella aerophila</name>
    <dbReference type="NCBI Taxonomy" id="870480"/>
    <lineage>
        <taxon>Bacteria</taxon>
        <taxon>Pseudomonadati</taxon>
        <taxon>Pseudomonadota</taxon>
        <taxon>Gammaproteobacteria</taxon>
        <taxon>Aeromonadales</taxon>
        <taxon>Aeromonadaceae</taxon>
        <taxon>Zobellella</taxon>
    </lineage>
</organism>
<dbReference type="PANTHER" id="PTHR30308">
    <property type="entry name" value="TMRNA-BINDING COMPONENT OF TRANS-TRANSLATION TAGGING COMPLEX"/>
    <property type="match status" value="1"/>
</dbReference>
<evidence type="ECO:0000256" key="3">
    <source>
        <dbReference type="HAMAP-Rule" id="MF_00023"/>
    </source>
</evidence>
<keyword evidence="1 3" id="KW-0963">Cytoplasm</keyword>
<evidence type="ECO:0000313" key="6">
    <source>
        <dbReference type="Proteomes" id="UP001500795"/>
    </source>
</evidence>
<dbReference type="Proteomes" id="UP001500795">
    <property type="component" value="Unassembled WGS sequence"/>
</dbReference>
<evidence type="ECO:0000256" key="2">
    <source>
        <dbReference type="ARBA" id="ARBA00022884"/>
    </source>
</evidence>
<proteinExistence type="inferred from homology"/>